<keyword evidence="2" id="KW-1185">Reference proteome</keyword>
<sequence>MGYHIGTTAKSTGRNVVRALNLPRQEFKSKFLEEFNGDKLQKSLQSELLSTVQTKAETLGGYVLHKYQLF</sequence>
<evidence type="ECO:0000313" key="2">
    <source>
        <dbReference type="Proteomes" id="UP000478052"/>
    </source>
</evidence>
<evidence type="ECO:0000313" key="1">
    <source>
        <dbReference type="EMBL" id="KAF0751491.1"/>
    </source>
</evidence>
<name>A0A6G0Y9I5_APHCR</name>
<organism evidence="1 2">
    <name type="scientific">Aphis craccivora</name>
    <name type="common">Cowpea aphid</name>
    <dbReference type="NCBI Taxonomy" id="307492"/>
    <lineage>
        <taxon>Eukaryota</taxon>
        <taxon>Metazoa</taxon>
        <taxon>Ecdysozoa</taxon>
        <taxon>Arthropoda</taxon>
        <taxon>Hexapoda</taxon>
        <taxon>Insecta</taxon>
        <taxon>Pterygota</taxon>
        <taxon>Neoptera</taxon>
        <taxon>Paraneoptera</taxon>
        <taxon>Hemiptera</taxon>
        <taxon>Sternorrhyncha</taxon>
        <taxon>Aphidomorpha</taxon>
        <taxon>Aphidoidea</taxon>
        <taxon>Aphididae</taxon>
        <taxon>Aphidini</taxon>
        <taxon>Aphis</taxon>
        <taxon>Aphis</taxon>
    </lineage>
</organism>
<dbReference type="Proteomes" id="UP000478052">
    <property type="component" value="Unassembled WGS sequence"/>
</dbReference>
<comment type="caution">
    <text evidence="1">The sequence shown here is derived from an EMBL/GenBank/DDBJ whole genome shotgun (WGS) entry which is preliminary data.</text>
</comment>
<reference evidence="1 2" key="1">
    <citation type="submission" date="2019-08" db="EMBL/GenBank/DDBJ databases">
        <title>Whole genome of Aphis craccivora.</title>
        <authorList>
            <person name="Voronova N.V."/>
            <person name="Shulinski R.S."/>
            <person name="Bandarenka Y.V."/>
            <person name="Zhorov D.G."/>
            <person name="Warner D."/>
        </authorList>
    </citation>
    <scope>NUCLEOTIDE SEQUENCE [LARGE SCALE GENOMIC DNA]</scope>
    <source>
        <strain evidence="1">180601</strain>
        <tissue evidence="1">Whole Body</tissue>
    </source>
</reference>
<gene>
    <name evidence="1" type="ORF">FWK35_00015565</name>
</gene>
<dbReference type="EMBL" id="VUJU01005355">
    <property type="protein sequence ID" value="KAF0751491.1"/>
    <property type="molecule type" value="Genomic_DNA"/>
</dbReference>
<accession>A0A6G0Y9I5</accession>
<dbReference type="AlphaFoldDB" id="A0A6G0Y9I5"/>
<protein>
    <submittedName>
        <fullName evidence="1">Activity-regulated cytoskeleton-associated protein</fullName>
    </submittedName>
</protein>
<proteinExistence type="predicted"/>